<keyword evidence="1" id="KW-0812">Transmembrane</keyword>
<evidence type="ECO:0000256" key="1">
    <source>
        <dbReference type="SAM" id="Phobius"/>
    </source>
</evidence>
<name>A0A1I8BNA5_MELHA</name>
<dbReference type="AlphaFoldDB" id="A0A1I8BNA5"/>
<proteinExistence type="predicted"/>
<sequence>MFSEEHKKEWRKAELGRMALALYTIQGFAYLLHVSWPVAFQVLFEKKCYHGNDNGIFFLEEGKFEGENWLEFVLRESQSEFLEKRGGIDKYTQGEEMRLYNDNWITYYLARNMDEFENVLAEKVPPRDTGLH</sequence>
<keyword evidence="1" id="KW-0472">Membrane</keyword>
<organism evidence="2 3">
    <name type="scientific">Meloidogyne hapla</name>
    <name type="common">Root-knot nematode worm</name>
    <dbReference type="NCBI Taxonomy" id="6305"/>
    <lineage>
        <taxon>Eukaryota</taxon>
        <taxon>Metazoa</taxon>
        <taxon>Ecdysozoa</taxon>
        <taxon>Nematoda</taxon>
        <taxon>Chromadorea</taxon>
        <taxon>Rhabditida</taxon>
        <taxon>Tylenchina</taxon>
        <taxon>Tylenchomorpha</taxon>
        <taxon>Tylenchoidea</taxon>
        <taxon>Meloidogynidae</taxon>
        <taxon>Meloidogyninae</taxon>
        <taxon>Meloidogyne</taxon>
    </lineage>
</organism>
<accession>A0A1I8BNA5</accession>
<evidence type="ECO:0000313" key="2">
    <source>
        <dbReference type="Proteomes" id="UP000095281"/>
    </source>
</evidence>
<protein>
    <submittedName>
        <fullName evidence="3">CdiI_4 domain-containing protein</fullName>
    </submittedName>
</protein>
<reference evidence="3" key="1">
    <citation type="submission" date="2016-11" db="UniProtKB">
        <authorList>
            <consortium name="WormBaseParasite"/>
        </authorList>
    </citation>
    <scope>IDENTIFICATION</scope>
</reference>
<evidence type="ECO:0000313" key="3">
    <source>
        <dbReference type="WBParaSite" id="MhA1_Contig357.frz3.gene26"/>
    </source>
</evidence>
<dbReference type="Proteomes" id="UP000095281">
    <property type="component" value="Unplaced"/>
</dbReference>
<feature type="transmembrane region" description="Helical" evidence="1">
    <location>
        <begin position="20"/>
        <end position="44"/>
    </location>
</feature>
<keyword evidence="1" id="KW-1133">Transmembrane helix</keyword>
<dbReference type="WBParaSite" id="MhA1_Contig357.frz3.gene26">
    <property type="protein sequence ID" value="MhA1_Contig357.frz3.gene26"/>
    <property type="gene ID" value="MhA1_Contig357.frz3.gene26"/>
</dbReference>
<keyword evidence="2" id="KW-1185">Reference proteome</keyword>